<sequence length="334" mass="36867">MTAAGHPVADPVPAPSSPSPIKALFITSCVRGGGPGWSLFYLLKHLDRSAVDPTVMIPAAGVLAGRLESIGVRYRICPQLPERLYTLRFARAGRVWYLLSALWNFADGCRALLALVRLIRAEKFHLIYCNNMLVKPIGALAGEVTGTPVILHCRNIHDSFLRRTLLVQVARLPAVRRVVCISQAAEGPYRFSGKTTVVPNGVDLSEYDPERVEGRLRAELGLNGDTVIVGYLGRIVPWKGIDVLIDAARIVLRERRGVRFCIVGENPVGATRDLRGEYHRQAVRHGIADQVHFLGFREDVRPYLRDFDLLALPSKAPEPFGRVNIEAMAMAVPV</sequence>
<comment type="caution">
    <text evidence="3">The sequence shown here is derived from an EMBL/GenBank/DDBJ whole genome shotgun (WGS) entry which is preliminary data.</text>
</comment>
<feature type="non-terminal residue" evidence="3">
    <location>
        <position position="334"/>
    </location>
</feature>
<dbReference type="Pfam" id="PF13439">
    <property type="entry name" value="Glyco_transf_4"/>
    <property type="match status" value="1"/>
</dbReference>
<name>A0A1F6CY55_HANXR</name>
<dbReference type="Pfam" id="PF00534">
    <property type="entry name" value="Glycos_transf_1"/>
    <property type="match status" value="1"/>
</dbReference>
<proteinExistence type="predicted"/>
<feature type="domain" description="Glycosyl transferase family 1" evidence="1">
    <location>
        <begin position="216"/>
        <end position="334"/>
    </location>
</feature>
<feature type="domain" description="Glycosyltransferase subfamily 4-like N-terminal" evidence="2">
    <location>
        <begin position="33"/>
        <end position="205"/>
    </location>
</feature>
<evidence type="ECO:0000259" key="2">
    <source>
        <dbReference type="Pfam" id="PF13439"/>
    </source>
</evidence>
<dbReference type="AlphaFoldDB" id="A0A1F6CY55"/>
<gene>
    <name evidence="3" type="ORF">A3F84_17600</name>
</gene>
<dbReference type="GO" id="GO:0016757">
    <property type="term" value="F:glycosyltransferase activity"/>
    <property type="evidence" value="ECO:0007669"/>
    <property type="project" value="InterPro"/>
</dbReference>
<protein>
    <submittedName>
        <fullName evidence="3">Uncharacterized protein</fullName>
    </submittedName>
</protein>
<organism evidence="3 4">
    <name type="scientific">Handelsmanbacteria sp. (strain RIFCSPLOWO2_12_FULL_64_10)</name>
    <dbReference type="NCBI Taxonomy" id="1817868"/>
    <lineage>
        <taxon>Bacteria</taxon>
        <taxon>Candidatus Handelsmaniibacteriota</taxon>
    </lineage>
</organism>
<evidence type="ECO:0000259" key="1">
    <source>
        <dbReference type="Pfam" id="PF00534"/>
    </source>
</evidence>
<dbReference type="SUPFAM" id="SSF53756">
    <property type="entry name" value="UDP-Glycosyltransferase/glycogen phosphorylase"/>
    <property type="match status" value="1"/>
</dbReference>
<dbReference type="Proteomes" id="UP000178606">
    <property type="component" value="Unassembled WGS sequence"/>
</dbReference>
<dbReference type="PANTHER" id="PTHR12526">
    <property type="entry name" value="GLYCOSYLTRANSFERASE"/>
    <property type="match status" value="1"/>
</dbReference>
<evidence type="ECO:0000313" key="4">
    <source>
        <dbReference type="Proteomes" id="UP000178606"/>
    </source>
</evidence>
<evidence type="ECO:0000313" key="3">
    <source>
        <dbReference type="EMBL" id="OGG54085.1"/>
    </source>
</evidence>
<dbReference type="InterPro" id="IPR028098">
    <property type="entry name" value="Glyco_trans_4-like_N"/>
</dbReference>
<dbReference type="InterPro" id="IPR001296">
    <property type="entry name" value="Glyco_trans_1"/>
</dbReference>
<reference evidence="3 4" key="1">
    <citation type="journal article" date="2016" name="Nat. Commun.">
        <title>Thousands of microbial genomes shed light on interconnected biogeochemical processes in an aquifer system.</title>
        <authorList>
            <person name="Anantharaman K."/>
            <person name="Brown C.T."/>
            <person name="Hug L.A."/>
            <person name="Sharon I."/>
            <person name="Castelle C.J."/>
            <person name="Probst A.J."/>
            <person name="Thomas B.C."/>
            <person name="Singh A."/>
            <person name="Wilkins M.J."/>
            <person name="Karaoz U."/>
            <person name="Brodie E.L."/>
            <person name="Williams K.H."/>
            <person name="Hubbard S.S."/>
            <person name="Banfield J.F."/>
        </authorList>
    </citation>
    <scope>NUCLEOTIDE SEQUENCE [LARGE SCALE GENOMIC DNA]</scope>
    <source>
        <strain evidence="4">RIFCSPLOWO2_12_FULL_64_10</strain>
    </source>
</reference>
<accession>A0A1F6CY55</accession>
<dbReference type="Gene3D" id="3.40.50.2000">
    <property type="entry name" value="Glycogen Phosphorylase B"/>
    <property type="match status" value="2"/>
</dbReference>
<dbReference type="EMBL" id="MFKF01000113">
    <property type="protein sequence ID" value="OGG54085.1"/>
    <property type="molecule type" value="Genomic_DNA"/>
</dbReference>